<evidence type="ECO:0000313" key="3">
    <source>
        <dbReference type="Proteomes" id="UP000215914"/>
    </source>
</evidence>
<dbReference type="AlphaFoldDB" id="A0A9K3NUH1"/>
<dbReference type="EMBL" id="MNCJ02000318">
    <property type="protein sequence ID" value="KAF5812465.1"/>
    <property type="molecule type" value="Genomic_DNA"/>
</dbReference>
<accession>A0A9K3NUH1</accession>
<comment type="caution">
    <text evidence="2">The sequence shown here is derived from an EMBL/GenBank/DDBJ whole genome shotgun (WGS) entry which is preliminary data.</text>
</comment>
<keyword evidence="3" id="KW-1185">Reference proteome</keyword>
<protein>
    <submittedName>
        <fullName evidence="2">Uncharacterized protein</fullName>
    </submittedName>
</protein>
<proteinExistence type="predicted"/>
<evidence type="ECO:0000256" key="1">
    <source>
        <dbReference type="SAM" id="MobiDB-lite"/>
    </source>
</evidence>
<dbReference type="Proteomes" id="UP000215914">
    <property type="component" value="Unassembled WGS sequence"/>
</dbReference>
<feature type="compositionally biased region" description="Basic and acidic residues" evidence="1">
    <location>
        <begin position="183"/>
        <end position="196"/>
    </location>
</feature>
<sequence length="196" mass="20539">MSADLMALGLHFGCADLSRAARPLICGHDMDVPDSMLYRVLRVSASNPVGPATPDHPAKMLTPGPITSGFIICGVTVLGPLELNAATTGDGFTPNTVPPKLRTAVGLASDFKYSLISSPTFLPTATAGKIWLSATNSSPLAAVFASIIPIPPACFTTIPFSARGLTPLSQKTTLPRTTSGSRDPTKHKLAEPLFRR</sequence>
<dbReference type="Gramene" id="mRNA:HanXRQr2_Chr03g0086731">
    <property type="protein sequence ID" value="CDS:HanXRQr2_Chr03g0086731.1"/>
    <property type="gene ID" value="HanXRQr2_Chr03g0086731"/>
</dbReference>
<feature type="region of interest" description="Disordered" evidence="1">
    <location>
        <begin position="169"/>
        <end position="196"/>
    </location>
</feature>
<reference evidence="2" key="2">
    <citation type="submission" date="2020-06" db="EMBL/GenBank/DDBJ databases">
        <title>Helianthus annuus Genome sequencing and assembly Release 2.</title>
        <authorList>
            <person name="Gouzy J."/>
            <person name="Langlade N."/>
            <person name="Munos S."/>
        </authorList>
    </citation>
    <scope>NUCLEOTIDE SEQUENCE</scope>
    <source>
        <tissue evidence="2">Leaves</tissue>
    </source>
</reference>
<name>A0A9K3NUH1_HELAN</name>
<feature type="compositionally biased region" description="Polar residues" evidence="1">
    <location>
        <begin position="169"/>
        <end position="182"/>
    </location>
</feature>
<reference evidence="2" key="1">
    <citation type="journal article" date="2017" name="Nature">
        <title>The sunflower genome provides insights into oil metabolism, flowering and Asterid evolution.</title>
        <authorList>
            <person name="Badouin H."/>
            <person name="Gouzy J."/>
            <person name="Grassa C.J."/>
            <person name="Murat F."/>
            <person name="Staton S.E."/>
            <person name="Cottret L."/>
            <person name="Lelandais-Briere C."/>
            <person name="Owens G.L."/>
            <person name="Carrere S."/>
            <person name="Mayjonade B."/>
            <person name="Legrand L."/>
            <person name="Gill N."/>
            <person name="Kane N.C."/>
            <person name="Bowers J.E."/>
            <person name="Hubner S."/>
            <person name="Bellec A."/>
            <person name="Berard A."/>
            <person name="Berges H."/>
            <person name="Blanchet N."/>
            <person name="Boniface M.C."/>
            <person name="Brunel D."/>
            <person name="Catrice O."/>
            <person name="Chaidir N."/>
            <person name="Claudel C."/>
            <person name="Donnadieu C."/>
            <person name="Faraut T."/>
            <person name="Fievet G."/>
            <person name="Helmstetter N."/>
            <person name="King M."/>
            <person name="Knapp S.J."/>
            <person name="Lai Z."/>
            <person name="Le Paslier M.C."/>
            <person name="Lippi Y."/>
            <person name="Lorenzon L."/>
            <person name="Mandel J.R."/>
            <person name="Marage G."/>
            <person name="Marchand G."/>
            <person name="Marquand E."/>
            <person name="Bret-Mestries E."/>
            <person name="Morien E."/>
            <person name="Nambeesan S."/>
            <person name="Nguyen T."/>
            <person name="Pegot-Espagnet P."/>
            <person name="Pouilly N."/>
            <person name="Raftis F."/>
            <person name="Sallet E."/>
            <person name="Schiex T."/>
            <person name="Thomas J."/>
            <person name="Vandecasteele C."/>
            <person name="Vares D."/>
            <person name="Vear F."/>
            <person name="Vautrin S."/>
            <person name="Crespi M."/>
            <person name="Mangin B."/>
            <person name="Burke J.M."/>
            <person name="Salse J."/>
            <person name="Munos S."/>
            <person name="Vincourt P."/>
            <person name="Rieseberg L.H."/>
            <person name="Langlade N.B."/>
        </authorList>
    </citation>
    <scope>NUCLEOTIDE SEQUENCE</scope>
    <source>
        <tissue evidence="2">Leaves</tissue>
    </source>
</reference>
<organism evidence="2 3">
    <name type="scientific">Helianthus annuus</name>
    <name type="common">Common sunflower</name>
    <dbReference type="NCBI Taxonomy" id="4232"/>
    <lineage>
        <taxon>Eukaryota</taxon>
        <taxon>Viridiplantae</taxon>
        <taxon>Streptophyta</taxon>
        <taxon>Embryophyta</taxon>
        <taxon>Tracheophyta</taxon>
        <taxon>Spermatophyta</taxon>
        <taxon>Magnoliopsida</taxon>
        <taxon>eudicotyledons</taxon>
        <taxon>Gunneridae</taxon>
        <taxon>Pentapetalae</taxon>
        <taxon>asterids</taxon>
        <taxon>campanulids</taxon>
        <taxon>Asterales</taxon>
        <taxon>Asteraceae</taxon>
        <taxon>Asteroideae</taxon>
        <taxon>Heliantheae alliance</taxon>
        <taxon>Heliantheae</taxon>
        <taxon>Helianthus</taxon>
    </lineage>
</organism>
<gene>
    <name evidence="2" type="ORF">HanXRQr2_Chr03g0086731</name>
</gene>
<evidence type="ECO:0000313" key="2">
    <source>
        <dbReference type="EMBL" id="KAF5812465.1"/>
    </source>
</evidence>